<accession>A0A2N5C6Q6</accession>
<sequence>MEIKHQVFVSSTFKDLIEERKAVIHALLELDCIPAGMELFPATDEDAWSLIKEVIEGCDYYVLIIAGKYGSVGPGGSGYTEMEFDYAVSIGKPVICFLHSDLTSLKASNVEKTEELQQKLENFRSKAQAKHCKFWSTAEDLGGKVSRSLVQLRKQHPSPGWVPGRYAITESTLRELQDLRAKVAQFELGAVLDANSPPSGSETLEQGDDTIAVSTELKADKEGSKKRLNLAPSWDRIFSYCGPSMAAECSDTELMSKVKLAFWHEVPTEYTKFNSLTDIIVPYVIQDQIRVQLQALGLIAPGAKKRAVSDANVYWRLTNFGQKHLINIRARRRKTE</sequence>
<organism evidence="2 3">
    <name type="scientific">Cupriavidus pauculus</name>
    <dbReference type="NCBI Taxonomy" id="82633"/>
    <lineage>
        <taxon>Bacteria</taxon>
        <taxon>Pseudomonadati</taxon>
        <taxon>Pseudomonadota</taxon>
        <taxon>Betaproteobacteria</taxon>
        <taxon>Burkholderiales</taxon>
        <taxon>Burkholderiaceae</taxon>
        <taxon>Cupriavidus</taxon>
    </lineage>
</organism>
<name>A0A2N5C6Q6_9BURK</name>
<dbReference type="OrthoDB" id="72299at2"/>
<evidence type="ECO:0000313" key="2">
    <source>
        <dbReference type="EMBL" id="PLP97911.1"/>
    </source>
</evidence>
<evidence type="ECO:0000313" key="3">
    <source>
        <dbReference type="Proteomes" id="UP000234341"/>
    </source>
</evidence>
<evidence type="ECO:0000259" key="1">
    <source>
        <dbReference type="Pfam" id="PF13271"/>
    </source>
</evidence>
<comment type="caution">
    <text evidence="2">The sequence shown here is derived from an EMBL/GenBank/DDBJ whole genome shotgun (WGS) entry which is preliminary data.</text>
</comment>
<dbReference type="EMBL" id="PJRP01000014">
    <property type="protein sequence ID" value="PLP97911.1"/>
    <property type="molecule type" value="Genomic_DNA"/>
</dbReference>
<dbReference type="InterPro" id="IPR025139">
    <property type="entry name" value="DUF4062"/>
</dbReference>
<proteinExistence type="predicted"/>
<reference evidence="2 3" key="1">
    <citation type="submission" date="2017-12" db="EMBL/GenBank/DDBJ databases">
        <title>Genome sequence of the active heterotrophic nitrifier-denitrifier, Cupriavidus pauculus UM1.</title>
        <authorList>
            <person name="Putonti C."/>
            <person name="Castignetti D."/>
        </authorList>
    </citation>
    <scope>NUCLEOTIDE SEQUENCE [LARGE SCALE GENOMIC DNA]</scope>
    <source>
        <strain evidence="2 3">UM1</strain>
    </source>
</reference>
<gene>
    <name evidence="2" type="ORF">CYJ10_24215</name>
</gene>
<dbReference type="Proteomes" id="UP000234341">
    <property type="component" value="Unassembled WGS sequence"/>
</dbReference>
<feature type="domain" description="DUF4062" evidence="1">
    <location>
        <begin position="6"/>
        <end position="87"/>
    </location>
</feature>
<dbReference type="AlphaFoldDB" id="A0A2N5C6Q6"/>
<dbReference type="RefSeq" id="WP_101683997.1">
    <property type="nucleotide sequence ID" value="NZ_PJRP01000014.1"/>
</dbReference>
<dbReference type="Pfam" id="PF13271">
    <property type="entry name" value="DUF4062"/>
    <property type="match status" value="1"/>
</dbReference>
<protein>
    <recommendedName>
        <fullName evidence="1">DUF4062 domain-containing protein</fullName>
    </recommendedName>
</protein>